<dbReference type="Proteomes" id="UP000605676">
    <property type="component" value="Unassembled WGS sequence"/>
</dbReference>
<accession>A0ABS1HH90</accession>
<evidence type="ECO:0000313" key="2">
    <source>
        <dbReference type="Proteomes" id="UP000605676"/>
    </source>
</evidence>
<reference evidence="1 2" key="1">
    <citation type="submission" date="2021-01" db="EMBL/GenBank/DDBJ databases">
        <title>Carboxyliciviraga sp.nov., isolated from coastal sediments.</title>
        <authorList>
            <person name="Lu D."/>
            <person name="Zhang T."/>
        </authorList>
    </citation>
    <scope>NUCLEOTIDE SEQUENCE [LARGE SCALE GENOMIC DNA]</scope>
    <source>
        <strain evidence="1 2">N1Y132</strain>
    </source>
</reference>
<comment type="caution">
    <text evidence="1">The sequence shown here is derived from an EMBL/GenBank/DDBJ whole genome shotgun (WGS) entry which is preliminary data.</text>
</comment>
<keyword evidence="2" id="KW-1185">Reference proteome</keyword>
<evidence type="ECO:0008006" key="3">
    <source>
        <dbReference type="Google" id="ProtNLM"/>
    </source>
</evidence>
<dbReference type="EMBL" id="JAENRR010000011">
    <property type="protein sequence ID" value="MBK3517045.1"/>
    <property type="molecule type" value="Genomic_DNA"/>
</dbReference>
<evidence type="ECO:0000313" key="1">
    <source>
        <dbReference type="EMBL" id="MBK3517045.1"/>
    </source>
</evidence>
<protein>
    <recommendedName>
        <fullName evidence="3">Outer membrane protein beta-barrel domain-containing protein</fullName>
    </recommendedName>
</protein>
<dbReference type="RefSeq" id="WP_200464272.1">
    <property type="nucleotide sequence ID" value="NZ_JAENRR010000011.1"/>
</dbReference>
<sequence length="206" mass="22944">MRLSFIGIILFGLISLVSAQEEQFDNKLLGVSADELQLSKDSLPVADFSMNVGISAFSNLEGMYGFNTYLAPQWSIMPAKKFQVDIMPYLSRTNYYNIPALGQVDATKLTLDETMLQFGVYAQGTYLISDKVYAGAAVFLNTNIPESNNSSLQGLNNYGASTYVGYRFTDNFRAEVSFGVSKNPVFYNPTPGFTPMVFPRNPYNRF</sequence>
<name>A0ABS1HH90_9BACT</name>
<gene>
    <name evidence="1" type="ORF">JIV24_06795</name>
</gene>
<organism evidence="1 2">
    <name type="scientific">Carboxylicivirga marina</name>
    <dbReference type="NCBI Taxonomy" id="2800988"/>
    <lineage>
        <taxon>Bacteria</taxon>
        <taxon>Pseudomonadati</taxon>
        <taxon>Bacteroidota</taxon>
        <taxon>Bacteroidia</taxon>
        <taxon>Marinilabiliales</taxon>
        <taxon>Marinilabiliaceae</taxon>
        <taxon>Carboxylicivirga</taxon>
    </lineage>
</organism>
<proteinExistence type="predicted"/>